<protein>
    <submittedName>
        <fullName evidence="1">Uncharacterized protein</fullName>
    </submittedName>
</protein>
<name>A0AAD9X523_9ROSI</name>
<proteinExistence type="predicted"/>
<keyword evidence="2" id="KW-1185">Reference proteome</keyword>
<dbReference type="PANTHER" id="PTHR48449">
    <property type="entry name" value="DUF1985 DOMAIN-CONTAINING PROTEIN"/>
    <property type="match status" value="1"/>
</dbReference>
<accession>A0AAD9X523</accession>
<organism evidence="1 2">
    <name type="scientific">Dipteronia dyeriana</name>
    <dbReference type="NCBI Taxonomy" id="168575"/>
    <lineage>
        <taxon>Eukaryota</taxon>
        <taxon>Viridiplantae</taxon>
        <taxon>Streptophyta</taxon>
        <taxon>Embryophyta</taxon>
        <taxon>Tracheophyta</taxon>
        <taxon>Spermatophyta</taxon>
        <taxon>Magnoliopsida</taxon>
        <taxon>eudicotyledons</taxon>
        <taxon>Gunneridae</taxon>
        <taxon>Pentapetalae</taxon>
        <taxon>rosids</taxon>
        <taxon>malvids</taxon>
        <taxon>Sapindales</taxon>
        <taxon>Sapindaceae</taxon>
        <taxon>Hippocastanoideae</taxon>
        <taxon>Acereae</taxon>
        <taxon>Dipteronia</taxon>
    </lineage>
</organism>
<dbReference type="AlphaFoldDB" id="A0AAD9X523"/>
<gene>
    <name evidence="1" type="ORF">Ddye_012718</name>
</gene>
<evidence type="ECO:0000313" key="2">
    <source>
        <dbReference type="Proteomes" id="UP001280121"/>
    </source>
</evidence>
<dbReference type="PANTHER" id="PTHR48449:SF1">
    <property type="entry name" value="DUF1985 DOMAIN-CONTAINING PROTEIN"/>
    <property type="match status" value="1"/>
</dbReference>
<reference evidence="1" key="1">
    <citation type="journal article" date="2023" name="Plant J.">
        <title>Genome sequences and population genomics provide insights into the demographic history, inbreeding, and mutation load of two 'living fossil' tree species of Dipteronia.</title>
        <authorList>
            <person name="Feng Y."/>
            <person name="Comes H.P."/>
            <person name="Chen J."/>
            <person name="Zhu S."/>
            <person name="Lu R."/>
            <person name="Zhang X."/>
            <person name="Li P."/>
            <person name="Qiu J."/>
            <person name="Olsen K.M."/>
            <person name="Qiu Y."/>
        </authorList>
    </citation>
    <scope>NUCLEOTIDE SEQUENCE</scope>
    <source>
        <strain evidence="1">KIB01</strain>
    </source>
</reference>
<sequence>MASCFGHFLTMYREMKFLGGIIHRLLLRELHHNGPTYEMQFMLGNQSVRFFKVEFYLISGLRFVVVLDTTKYAAVENGIHQMYFSGADEVSLEEIRGVVTVAEFGEAYDDVKL</sequence>
<evidence type="ECO:0000313" key="1">
    <source>
        <dbReference type="EMBL" id="KAK2652862.1"/>
    </source>
</evidence>
<comment type="caution">
    <text evidence="1">The sequence shown here is derived from an EMBL/GenBank/DDBJ whole genome shotgun (WGS) entry which is preliminary data.</text>
</comment>
<dbReference type="EMBL" id="JANJYI010000004">
    <property type="protein sequence ID" value="KAK2652862.1"/>
    <property type="molecule type" value="Genomic_DNA"/>
</dbReference>
<dbReference type="Proteomes" id="UP001280121">
    <property type="component" value="Unassembled WGS sequence"/>
</dbReference>